<dbReference type="PANTHER" id="PTHR34504">
    <property type="entry name" value="ANTITOXIN HICB"/>
    <property type="match status" value="1"/>
</dbReference>
<proteinExistence type="predicted"/>
<comment type="caution">
    <text evidence="2">The sequence shown here is derived from an EMBL/GenBank/DDBJ whole genome shotgun (WGS) entry which is preliminary data.</text>
</comment>
<dbReference type="Proteomes" id="UP000178099">
    <property type="component" value="Unassembled WGS sequence"/>
</dbReference>
<dbReference type="PANTHER" id="PTHR34504:SF2">
    <property type="entry name" value="UPF0150 PROTEIN SSL0259"/>
    <property type="match status" value="1"/>
</dbReference>
<organism evidence="2 3">
    <name type="scientific">Candidatus Lloydbacteria bacterium RIFCSPHIGHO2_02_FULL_51_22</name>
    <dbReference type="NCBI Taxonomy" id="1798663"/>
    <lineage>
        <taxon>Bacteria</taxon>
        <taxon>Candidatus Lloydiibacteriota</taxon>
    </lineage>
</organism>
<dbReference type="InterPro" id="IPR051404">
    <property type="entry name" value="TA_system_antitoxin"/>
</dbReference>
<dbReference type="Pfam" id="PF15919">
    <property type="entry name" value="HicB_lk_antitox"/>
    <property type="match status" value="1"/>
</dbReference>
<protein>
    <recommendedName>
        <fullName evidence="1">HicB-like antitoxin of toxin-antitoxin system domain-containing protein</fullName>
    </recommendedName>
</protein>
<dbReference type="SUPFAM" id="SSF143100">
    <property type="entry name" value="TTHA1013/TTHA0281-like"/>
    <property type="match status" value="1"/>
</dbReference>
<dbReference type="EMBL" id="MHLN01000049">
    <property type="protein sequence ID" value="OGZ09573.1"/>
    <property type="molecule type" value="Genomic_DNA"/>
</dbReference>
<evidence type="ECO:0000313" key="2">
    <source>
        <dbReference type="EMBL" id="OGZ09573.1"/>
    </source>
</evidence>
<dbReference type="Gene3D" id="3.30.160.250">
    <property type="match status" value="1"/>
</dbReference>
<gene>
    <name evidence="2" type="ORF">A3D67_04550</name>
</gene>
<evidence type="ECO:0000259" key="1">
    <source>
        <dbReference type="Pfam" id="PF15919"/>
    </source>
</evidence>
<reference evidence="2 3" key="1">
    <citation type="journal article" date="2016" name="Nat. Commun.">
        <title>Thousands of microbial genomes shed light on interconnected biogeochemical processes in an aquifer system.</title>
        <authorList>
            <person name="Anantharaman K."/>
            <person name="Brown C.T."/>
            <person name="Hug L.A."/>
            <person name="Sharon I."/>
            <person name="Castelle C.J."/>
            <person name="Probst A.J."/>
            <person name="Thomas B.C."/>
            <person name="Singh A."/>
            <person name="Wilkins M.J."/>
            <person name="Karaoz U."/>
            <person name="Brodie E.L."/>
            <person name="Williams K.H."/>
            <person name="Hubbard S.S."/>
            <person name="Banfield J.F."/>
        </authorList>
    </citation>
    <scope>NUCLEOTIDE SEQUENCE [LARGE SCALE GENOMIC DNA]</scope>
</reference>
<dbReference type="InterPro" id="IPR035069">
    <property type="entry name" value="TTHA1013/TTHA0281-like"/>
</dbReference>
<evidence type="ECO:0000313" key="3">
    <source>
        <dbReference type="Proteomes" id="UP000178099"/>
    </source>
</evidence>
<sequence length="80" mass="9330">MRKNQYHVLIERDEDGYFVASVPSLPGCHTQAKTYAELMRRVREAIELCVDIAKTDKAYREKVRHFSHEPTFVGMEMVSL</sequence>
<feature type="domain" description="HicB-like antitoxin of toxin-antitoxin system" evidence="1">
    <location>
        <begin position="6"/>
        <end position="69"/>
    </location>
</feature>
<dbReference type="AlphaFoldDB" id="A0A1G2D7P1"/>
<accession>A0A1G2D7P1</accession>
<name>A0A1G2D7P1_9BACT</name>
<dbReference type="InterPro" id="IPR031807">
    <property type="entry name" value="HicB-like"/>
</dbReference>